<dbReference type="AlphaFoldDB" id="A0A3P3R3E6"/>
<evidence type="ECO:0000313" key="6">
    <source>
        <dbReference type="Proteomes" id="UP000272490"/>
    </source>
</evidence>
<comment type="caution">
    <text evidence="5">The sequence shown here is derived from an EMBL/GenBank/DDBJ whole genome shotgun (WGS) entry which is preliminary data.</text>
</comment>
<accession>A0A3P3R3E6</accession>
<dbReference type="Proteomes" id="UP000272490">
    <property type="component" value="Unassembled WGS sequence"/>
</dbReference>
<dbReference type="Pfam" id="PF25989">
    <property type="entry name" value="YknX_C"/>
    <property type="match status" value="1"/>
</dbReference>
<dbReference type="SUPFAM" id="SSF111369">
    <property type="entry name" value="HlyD-like secretion proteins"/>
    <property type="match status" value="1"/>
</dbReference>
<keyword evidence="3" id="KW-0812">Transmembrane</keyword>
<organism evidence="5 6">
    <name type="scientific">Lachnoanaerobaculum gingivalis</name>
    <dbReference type="NCBI Taxonomy" id="2490855"/>
    <lineage>
        <taxon>Bacteria</taxon>
        <taxon>Bacillati</taxon>
        <taxon>Bacillota</taxon>
        <taxon>Clostridia</taxon>
        <taxon>Lachnospirales</taxon>
        <taxon>Lachnospiraceae</taxon>
        <taxon>Lachnoanaerobaculum</taxon>
    </lineage>
</organism>
<sequence>MKKNSLAQLFEVRKKYILISIIILVIISVFIINNLNKAIDVEVYTVKQEEVNDTYKENAVISLGKEYHILSKVNGSIEEVLVNENSPVKKGDVLIKISSRDLEYQKQLRQSSLDSYIAKKEESDIGKLMATSPMEYISGLKSSLDTAKAAYEAAQTDYSAKQALFEAQSVSLIELETSRANFENAKSNYETASKRLDESNKYLQSLKAEGLSEKDISEKFYESTKKQIEAAIESEKTAIAQLEHQIEDCEVKAEYDGIISKIPAKDISMAVAGQELAVIDTNNNEYRLECSVLTDVIPYIKTGDEMKAEFNLRGVKKSFDGKISEIYDFATEEKSPLGLKEYRVKLVAVLDNAGDDILKNGYGVDAIFTLYKNDNAIAVPIGAVFAEDELDYVFKIENKTAKKTPVSIVYKSSTQAVISEGLKEDDKVIINADEEKLNDGSKVREKK</sequence>
<keyword evidence="3" id="KW-1133">Transmembrane helix</keyword>
<dbReference type="GO" id="GO:1990281">
    <property type="term" value="C:efflux pump complex"/>
    <property type="evidence" value="ECO:0007669"/>
    <property type="project" value="TreeGrafter"/>
</dbReference>
<dbReference type="InterPro" id="IPR058637">
    <property type="entry name" value="YknX-like_C"/>
</dbReference>
<dbReference type="RefSeq" id="WP_128673459.1">
    <property type="nucleotide sequence ID" value="NZ_RRCO01000001.1"/>
</dbReference>
<reference evidence="5 6" key="1">
    <citation type="submission" date="2018-11" db="EMBL/GenBank/DDBJ databases">
        <title>Genome sequencing of Lachnoanaerobaculum sp. KCOM 2030 (= ChDC B114).</title>
        <authorList>
            <person name="Kook J.-K."/>
            <person name="Park S.-N."/>
            <person name="Lim Y.K."/>
        </authorList>
    </citation>
    <scope>NUCLEOTIDE SEQUENCE [LARGE SCALE GENOMIC DNA]</scope>
    <source>
        <strain evidence="5 6">KCOM 2030</strain>
    </source>
</reference>
<evidence type="ECO:0000256" key="3">
    <source>
        <dbReference type="SAM" id="Phobius"/>
    </source>
</evidence>
<evidence type="ECO:0000256" key="2">
    <source>
        <dbReference type="SAM" id="Coils"/>
    </source>
</evidence>
<dbReference type="Gene3D" id="2.40.50.100">
    <property type="match status" value="1"/>
</dbReference>
<feature type="transmembrane region" description="Helical" evidence="3">
    <location>
        <begin position="16"/>
        <end position="35"/>
    </location>
</feature>
<name>A0A3P3R3E6_9FIRM</name>
<dbReference type="GO" id="GO:0015562">
    <property type="term" value="F:efflux transmembrane transporter activity"/>
    <property type="evidence" value="ECO:0007669"/>
    <property type="project" value="TreeGrafter"/>
</dbReference>
<dbReference type="OrthoDB" id="2015187at2"/>
<keyword evidence="2" id="KW-0175">Coiled coil</keyword>
<dbReference type="InterPro" id="IPR006143">
    <property type="entry name" value="RND_pump_MFP"/>
</dbReference>
<keyword evidence="6" id="KW-1185">Reference proteome</keyword>
<dbReference type="PANTHER" id="PTHR30469">
    <property type="entry name" value="MULTIDRUG RESISTANCE PROTEIN MDTA"/>
    <property type="match status" value="1"/>
</dbReference>
<dbReference type="NCBIfam" id="TIGR01730">
    <property type="entry name" value="RND_mfp"/>
    <property type="match status" value="1"/>
</dbReference>
<evidence type="ECO:0000259" key="4">
    <source>
        <dbReference type="Pfam" id="PF25989"/>
    </source>
</evidence>
<feature type="coiled-coil region" evidence="2">
    <location>
        <begin position="175"/>
        <end position="252"/>
    </location>
</feature>
<gene>
    <name evidence="5" type="ORF">EHV10_03725</name>
</gene>
<feature type="domain" description="YknX-like C-terminal permuted SH3-like" evidence="4">
    <location>
        <begin position="376"/>
        <end position="444"/>
    </location>
</feature>
<evidence type="ECO:0000313" key="5">
    <source>
        <dbReference type="EMBL" id="RRJ27113.1"/>
    </source>
</evidence>
<dbReference type="Gene3D" id="2.40.420.20">
    <property type="match status" value="1"/>
</dbReference>
<dbReference type="EMBL" id="RRCO01000001">
    <property type="protein sequence ID" value="RRJ27113.1"/>
    <property type="molecule type" value="Genomic_DNA"/>
</dbReference>
<evidence type="ECO:0000256" key="1">
    <source>
        <dbReference type="ARBA" id="ARBA00009477"/>
    </source>
</evidence>
<protein>
    <submittedName>
        <fullName evidence="5">Efflux RND transporter periplasmic adaptor subunit</fullName>
    </submittedName>
</protein>
<comment type="similarity">
    <text evidence="1">Belongs to the membrane fusion protein (MFP) (TC 8.A.1) family.</text>
</comment>
<keyword evidence="3" id="KW-0472">Membrane</keyword>
<proteinExistence type="inferred from homology"/>
<dbReference type="Gene3D" id="1.10.287.470">
    <property type="entry name" value="Helix hairpin bin"/>
    <property type="match status" value="1"/>
</dbReference>